<feature type="transmembrane region" description="Helical" evidence="13">
    <location>
        <begin position="340"/>
        <end position="362"/>
    </location>
</feature>
<evidence type="ECO:0000256" key="11">
    <source>
        <dbReference type="ARBA" id="ARBA00023136"/>
    </source>
</evidence>
<protein>
    <submittedName>
        <fullName evidence="16">Likely ferric reductase</fullName>
    </submittedName>
</protein>
<dbReference type="Pfam" id="PF08022">
    <property type="entry name" value="FAD_binding_8"/>
    <property type="match status" value="1"/>
</dbReference>
<gene>
    <name evidence="16" type="ORF">G210_4901</name>
</gene>
<evidence type="ECO:0000313" key="17">
    <source>
        <dbReference type="Proteomes" id="UP000011777"/>
    </source>
</evidence>
<dbReference type="Proteomes" id="UP000011777">
    <property type="component" value="Unassembled WGS sequence"/>
</dbReference>
<evidence type="ECO:0000313" key="16">
    <source>
        <dbReference type="EMBL" id="EMG50085.1"/>
    </source>
</evidence>
<evidence type="ECO:0000256" key="1">
    <source>
        <dbReference type="ARBA" id="ARBA00004141"/>
    </source>
</evidence>
<dbReference type="InterPro" id="IPR039261">
    <property type="entry name" value="FNR_nucleotide-bd"/>
</dbReference>
<evidence type="ECO:0000256" key="8">
    <source>
        <dbReference type="ARBA" id="ARBA00022989"/>
    </source>
</evidence>
<dbReference type="InterPro" id="IPR013130">
    <property type="entry name" value="Fe3_Rdtase_TM_dom"/>
</dbReference>
<evidence type="ECO:0000256" key="4">
    <source>
        <dbReference type="ARBA" id="ARBA00022630"/>
    </source>
</evidence>
<feature type="transmembrane region" description="Helical" evidence="13">
    <location>
        <begin position="369"/>
        <end position="389"/>
    </location>
</feature>
<evidence type="ECO:0000256" key="14">
    <source>
        <dbReference type="SAM" id="SignalP"/>
    </source>
</evidence>
<dbReference type="Gene3D" id="3.40.50.80">
    <property type="entry name" value="Nucleotide-binding domain of ferredoxin-NADP reductase (FNR) module"/>
    <property type="match status" value="1"/>
</dbReference>
<keyword evidence="8 13" id="KW-1133">Transmembrane helix</keyword>
<keyword evidence="6" id="KW-0274">FAD</keyword>
<evidence type="ECO:0000256" key="3">
    <source>
        <dbReference type="ARBA" id="ARBA00022448"/>
    </source>
</evidence>
<dbReference type="GO" id="GO:0015677">
    <property type="term" value="P:copper ion import"/>
    <property type="evidence" value="ECO:0007669"/>
    <property type="project" value="TreeGrafter"/>
</dbReference>
<dbReference type="GO" id="GO:0005886">
    <property type="term" value="C:plasma membrane"/>
    <property type="evidence" value="ECO:0007669"/>
    <property type="project" value="TreeGrafter"/>
</dbReference>
<keyword evidence="9" id="KW-0560">Oxidoreductase</keyword>
<dbReference type="OMA" id="YNEDAHM"/>
<dbReference type="GO" id="GO:0000293">
    <property type="term" value="F:ferric-chelate reductase activity"/>
    <property type="evidence" value="ECO:0007669"/>
    <property type="project" value="UniProtKB-ARBA"/>
</dbReference>
<reference evidence="16 17" key="1">
    <citation type="submission" date="2013-02" db="EMBL/GenBank/DDBJ databases">
        <title>Genome sequence of Candida maltosa Xu316, a potential industrial strain for xylitol and ethanol production.</title>
        <authorList>
            <person name="Yu J."/>
            <person name="Wang Q."/>
            <person name="Geng X."/>
            <person name="Bao W."/>
            <person name="He P."/>
            <person name="Cai J."/>
        </authorList>
    </citation>
    <scope>NUCLEOTIDE SEQUENCE [LARGE SCALE GENOMIC DNA]</scope>
    <source>
        <strain evidence="17">Xu316</strain>
    </source>
</reference>
<dbReference type="SUPFAM" id="SSF52343">
    <property type="entry name" value="Ferredoxin reductase-like, C-terminal NADP-linked domain"/>
    <property type="match status" value="1"/>
</dbReference>
<dbReference type="AlphaFoldDB" id="M3K4B7"/>
<comment type="similarity">
    <text evidence="2">Belongs to the ferric reductase (FRE) family.</text>
</comment>
<keyword evidence="10" id="KW-0406">Ion transport</keyword>
<comment type="subcellular location">
    <subcellularLocation>
        <location evidence="1">Membrane</location>
        <topology evidence="1">Multi-pass membrane protein</topology>
    </subcellularLocation>
</comment>
<keyword evidence="12" id="KW-0325">Glycoprotein</keyword>
<feature type="transmembrane region" description="Helical" evidence="13">
    <location>
        <begin position="229"/>
        <end position="249"/>
    </location>
</feature>
<evidence type="ECO:0000256" key="2">
    <source>
        <dbReference type="ARBA" id="ARBA00006278"/>
    </source>
</evidence>
<dbReference type="PANTHER" id="PTHR32361">
    <property type="entry name" value="FERRIC/CUPRIC REDUCTASE TRANSMEMBRANE COMPONENT"/>
    <property type="match status" value="1"/>
</dbReference>
<dbReference type="InterPro" id="IPR013112">
    <property type="entry name" value="FAD-bd_8"/>
</dbReference>
<feature type="transmembrane region" description="Helical" evidence="13">
    <location>
        <begin position="151"/>
        <end position="174"/>
    </location>
</feature>
<keyword evidence="4" id="KW-0285">Flavoprotein</keyword>
<evidence type="ECO:0000256" key="10">
    <source>
        <dbReference type="ARBA" id="ARBA00023065"/>
    </source>
</evidence>
<keyword evidence="11 13" id="KW-0472">Membrane</keyword>
<dbReference type="InterPro" id="IPR017927">
    <property type="entry name" value="FAD-bd_FR_type"/>
</dbReference>
<dbReference type="CDD" id="cd06186">
    <property type="entry name" value="NOX_Duox_like_FAD_NADP"/>
    <property type="match status" value="1"/>
</dbReference>
<proteinExistence type="inferred from homology"/>
<dbReference type="PROSITE" id="PS51384">
    <property type="entry name" value="FAD_FR"/>
    <property type="match status" value="1"/>
</dbReference>
<evidence type="ECO:0000256" key="7">
    <source>
        <dbReference type="ARBA" id="ARBA00022982"/>
    </source>
</evidence>
<accession>M3K4B7</accession>
<dbReference type="GO" id="GO:0006879">
    <property type="term" value="P:intracellular iron ion homeostasis"/>
    <property type="evidence" value="ECO:0007669"/>
    <property type="project" value="TreeGrafter"/>
</dbReference>
<dbReference type="PANTHER" id="PTHR32361:SF9">
    <property type="entry name" value="FERRIC REDUCTASE TRANSMEMBRANE COMPONENT 3-RELATED"/>
    <property type="match status" value="1"/>
</dbReference>
<feature type="domain" description="FAD-binding FR-type" evidence="15">
    <location>
        <begin position="403"/>
        <end position="521"/>
    </location>
</feature>
<dbReference type="SFLD" id="SFLDS00052">
    <property type="entry name" value="Ferric_Reductase_Domain"/>
    <property type="match status" value="1"/>
</dbReference>
<evidence type="ECO:0000256" key="6">
    <source>
        <dbReference type="ARBA" id="ARBA00022827"/>
    </source>
</evidence>
<keyword evidence="5 13" id="KW-0812">Transmembrane</keyword>
<name>M3K4B7_CANMX</name>
<keyword evidence="17" id="KW-1185">Reference proteome</keyword>
<dbReference type="STRING" id="1245528.M3K4B7"/>
<dbReference type="Pfam" id="PF08030">
    <property type="entry name" value="NAD_binding_6"/>
    <property type="match status" value="1"/>
</dbReference>
<evidence type="ECO:0000259" key="15">
    <source>
        <dbReference type="PROSITE" id="PS51384"/>
    </source>
</evidence>
<dbReference type="HOGENOM" id="CLU_010365_4_0_1"/>
<feature type="signal peptide" evidence="14">
    <location>
        <begin position="1"/>
        <end position="16"/>
    </location>
</feature>
<comment type="caution">
    <text evidence="16">The sequence shown here is derived from an EMBL/GenBank/DDBJ whole genome shotgun (WGS) entry which is preliminary data.</text>
</comment>
<dbReference type="OrthoDB" id="167398at2759"/>
<evidence type="ECO:0000256" key="9">
    <source>
        <dbReference type="ARBA" id="ARBA00023002"/>
    </source>
</evidence>
<sequence>MKLAIVFLCTLGIATAYPSFQFERDSMYYWSCSTQLFHSVAYCDGDYNFTCACTNPNALATMAGCLAYGHKNTSSNLAQWESNCLLNGEVTFEEGWFDVAYNYYLENAVNISQIPDFNASEKIDYPIIYDPRDIDLWRYAYYQYLGNYDNALYYGSGALAYWLMIMLFGAINAWSRVMFPGLIKKLNWGPINWWREYISMPATFRKKKAQEQKILKIFDVLIPTRYETIVIFLFYGYILAVHCVKMHYVKEVSLFSSKYEFQLRNVADRTGIVATVIMPLVFLFSGRNNFLQWLTGWHFSTFMTYHRHIARVMFWLVVIHAVTFTVEYKTIYAEEVSEPFLYWGIIATVAAGVMLIQAMLFLRRRWYEIFLLLHIVLAAFYIAGTWIHVIDYGYGPFCYATIAPWCFDRAVRLARLAFFGFPKAKVTLMANEVIKVVIPKPSYWKPIPGGHAFIHFLKPTYFWQSHPFTYVDSSDKSSIILFCKVKGGITHSLYKLLVKSPDQTTTIRVGVEGPYGESSSGRYSDTAVFIASGNGIPGIYSELIDIAKHLSTETKQTLKLIWIIRNYNSLEWFAEELEALRGTPVETTIYVTRAETIINDDEDVVEKDDSLSKLKTEKEEENHGSIKSRFDHIDFRQGRPSIEEIIADKTQASHGSIAFVTCGHPAMVDEVRYFTCKNINNPEKKRVDFFEQVQVWA</sequence>
<dbReference type="GO" id="GO:0006826">
    <property type="term" value="P:iron ion transport"/>
    <property type="evidence" value="ECO:0007669"/>
    <property type="project" value="TreeGrafter"/>
</dbReference>
<keyword evidence="14" id="KW-0732">Signal</keyword>
<dbReference type="eggNOG" id="KOG0039">
    <property type="taxonomic scope" value="Eukaryota"/>
</dbReference>
<evidence type="ECO:0000256" key="12">
    <source>
        <dbReference type="ARBA" id="ARBA00023180"/>
    </source>
</evidence>
<dbReference type="InterPro" id="IPR013121">
    <property type="entry name" value="Fe_red_NAD-bd_6"/>
</dbReference>
<feature type="chain" id="PRO_5004035543" evidence="14">
    <location>
        <begin position="17"/>
        <end position="697"/>
    </location>
</feature>
<keyword evidence="7" id="KW-0249">Electron transport</keyword>
<organism evidence="16 17">
    <name type="scientific">Candida maltosa (strain Xu316)</name>
    <name type="common">Yeast</name>
    <dbReference type="NCBI Taxonomy" id="1245528"/>
    <lineage>
        <taxon>Eukaryota</taxon>
        <taxon>Fungi</taxon>
        <taxon>Dikarya</taxon>
        <taxon>Ascomycota</taxon>
        <taxon>Saccharomycotina</taxon>
        <taxon>Pichiomycetes</taxon>
        <taxon>Debaryomycetaceae</taxon>
        <taxon>Candida/Lodderomyces clade</taxon>
        <taxon>Candida</taxon>
    </lineage>
</organism>
<feature type="transmembrane region" description="Helical" evidence="13">
    <location>
        <begin position="308"/>
        <end position="328"/>
    </location>
</feature>
<dbReference type="InterPro" id="IPR051410">
    <property type="entry name" value="Ferric/Cupric_Reductase"/>
</dbReference>
<evidence type="ECO:0000256" key="5">
    <source>
        <dbReference type="ARBA" id="ARBA00022692"/>
    </source>
</evidence>
<keyword evidence="3" id="KW-0813">Transport</keyword>
<dbReference type="SFLD" id="SFLDG01168">
    <property type="entry name" value="Ferric_reductase_subgroup_(FRE"/>
    <property type="match status" value="1"/>
</dbReference>
<feature type="transmembrane region" description="Helical" evidence="13">
    <location>
        <begin position="269"/>
        <end position="287"/>
    </location>
</feature>
<dbReference type="Pfam" id="PF01794">
    <property type="entry name" value="Ferric_reduct"/>
    <property type="match status" value="1"/>
</dbReference>
<dbReference type="EMBL" id="AOGT01000371">
    <property type="protein sequence ID" value="EMG50085.1"/>
    <property type="molecule type" value="Genomic_DNA"/>
</dbReference>
<evidence type="ECO:0000256" key="13">
    <source>
        <dbReference type="SAM" id="Phobius"/>
    </source>
</evidence>